<dbReference type="PRINTS" id="PR00344">
    <property type="entry name" value="BCTRLSENSOR"/>
</dbReference>
<accession>A0A7C3ZMP7</accession>
<dbReference type="PROSITE" id="PS50109">
    <property type="entry name" value="HIS_KIN"/>
    <property type="match status" value="1"/>
</dbReference>
<keyword evidence="6" id="KW-0902">Two-component regulatory system</keyword>
<dbReference type="Pfam" id="PF00072">
    <property type="entry name" value="Response_reg"/>
    <property type="match status" value="1"/>
</dbReference>
<dbReference type="InterPro" id="IPR003661">
    <property type="entry name" value="HisK_dim/P_dom"/>
</dbReference>
<dbReference type="InterPro" id="IPR036097">
    <property type="entry name" value="HisK_dim/P_sf"/>
</dbReference>
<comment type="caution">
    <text evidence="10">The sequence shown here is derived from an EMBL/GenBank/DDBJ whole genome shotgun (WGS) entry which is preliminary data.</text>
</comment>
<organism evidence="10">
    <name type="scientific">Planktothricoides sp. SpSt-374</name>
    <dbReference type="NCBI Taxonomy" id="2282167"/>
    <lineage>
        <taxon>Bacteria</taxon>
        <taxon>Bacillati</taxon>
        <taxon>Cyanobacteriota</taxon>
        <taxon>Cyanophyceae</taxon>
        <taxon>Oscillatoriophycideae</taxon>
        <taxon>Oscillatoriales</taxon>
        <taxon>Oscillatoriaceae</taxon>
        <taxon>Planktothricoides</taxon>
    </lineage>
</organism>
<keyword evidence="4" id="KW-0808">Transferase</keyword>
<evidence type="ECO:0000256" key="5">
    <source>
        <dbReference type="ARBA" id="ARBA00022777"/>
    </source>
</evidence>
<dbReference type="SMART" id="SM00448">
    <property type="entry name" value="REC"/>
    <property type="match status" value="1"/>
</dbReference>
<evidence type="ECO:0000256" key="2">
    <source>
        <dbReference type="ARBA" id="ARBA00012438"/>
    </source>
</evidence>
<gene>
    <name evidence="10" type="ORF">ENR15_21615</name>
</gene>
<dbReference type="Gene3D" id="3.30.565.10">
    <property type="entry name" value="Histidine kinase-like ATPase, C-terminal domain"/>
    <property type="match status" value="1"/>
</dbReference>
<dbReference type="CDD" id="cd17574">
    <property type="entry name" value="REC_OmpR"/>
    <property type="match status" value="1"/>
</dbReference>
<feature type="domain" description="Response regulatory" evidence="9">
    <location>
        <begin position="12"/>
        <end position="128"/>
    </location>
</feature>
<evidence type="ECO:0000259" key="8">
    <source>
        <dbReference type="PROSITE" id="PS50109"/>
    </source>
</evidence>
<dbReference type="SUPFAM" id="SSF47384">
    <property type="entry name" value="Homodimeric domain of signal transducing histidine kinase"/>
    <property type="match status" value="1"/>
</dbReference>
<sequence length="402" mass="44030">MNTTSQEKNAPIILVVDDDRTTRMMLRRAMESEGYRVAEANNGIQCLDSYSHLMPSMVLLDAKMPVMDGFECCSKLQTLPGGSSTPVLMITGLEDEESVERAFSAGSRDYITKPIHWAVLRYRVRRLLQEQEAETEILKALRRERELNDLRSRIVTMVSHEYRTPLTTILSSAELLEHYGERWTAEKRHQHLKRIQSAAKHMTHLVSDVVSISQFEAGELQFQPAAVDLKALCLQLVADLAEKAGGMGAGGQQSRIKVQFPEALAAVVLDGNLLRQILGNVLENAVKYSGSDSEVSLDVRCQDLPQISNEEGMDLGGAGGLAEHKLVMFRVEDRGIGIAPQELLEIFNPFYRGHNIGNIPGTGLGLAIAKKCAELHGGKIAVASTVGVGTAVTITLPVKTAS</sequence>
<dbReference type="PROSITE" id="PS50110">
    <property type="entry name" value="RESPONSE_REGULATORY"/>
    <property type="match status" value="1"/>
</dbReference>
<dbReference type="AlphaFoldDB" id="A0A7C3ZMP7"/>
<evidence type="ECO:0000256" key="3">
    <source>
        <dbReference type="ARBA" id="ARBA00022553"/>
    </source>
</evidence>
<feature type="modified residue" description="4-aspartylphosphate" evidence="7">
    <location>
        <position position="61"/>
    </location>
</feature>
<dbReference type="InterPro" id="IPR011006">
    <property type="entry name" value="CheY-like_superfamily"/>
</dbReference>
<dbReference type="Pfam" id="PF02518">
    <property type="entry name" value="HATPase_c"/>
    <property type="match status" value="1"/>
</dbReference>
<dbReference type="InterPro" id="IPR004358">
    <property type="entry name" value="Sig_transdc_His_kin-like_C"/>
</dbReference>
<dbReference type="InterPro" id="IPR005467">
    <property type="entry name" value="His_kinase_dom"/>
</dbReference>
<dbReference type="PANTHER" id="PTHR43047:SF72">
    <property type="entry name" value="OSMOSENSING HISTIDINE PROTEIN KINASE SLN1"/>
    <property type="match status" value="1"/>
</dbReference>
<evidence type="ECO:0000256" key="1">
    <source>
        <dbReference type="ARBA" id="ARBA00000085"/>
    </source>
</evidence>
<dbReference type="EMBL" id="DSPX01000220">
    <property type="protein sequence ID" value="HGG03163.1"/>
    <property type="molecule type" value="Genomic_DNA"/>
</dbReference>
<dbReference type="SMART" id="SM00388">
    <property type="entry name" value="HisKA"/>
    <property type="match status" value="1"/>
</dbReference>
<dbReference type="SUPFAM" id="SSF55874">
    <property type="entry name" value="ATPase domain of HSP90 chaperone/DNA topoisomerase II/histidine kinase"/>
    <property type="match status" value="1"/>
</dbReference>
<name>A0A7C3ZMP7_9CYAN</name>
<keyword evidence="5 10" id="KW-0418">Kinase</keyword>
<dbReference type="InterPro" id="IPR003594">
    <property type="entry name" value="HATPase_dom"/>
</dbReference>
<dbReference type="Gene3D" id="3.40.50.2300">
    <property type="match status" value="1"/>
</dbReference>
<dbReference type="EC" id="2.7.13.3" evidence="2"/>
<dbReference type="Pfam" id="PF00512">
    <property type="entry name" value="HisKA"/>
    <property type="match status" value="1"/>
</dbReference>
<keyword evidence="3 7" id="KW-0597">Phosphoprotein</keyword>
<dbReference type="InterPro" id="IPR001789">
    <property type="entry name" value="Sig_transdc_resp-reg_receiver"/>
</dbReference>
<dbReference type="SMART" id="SM00387">
    <property type="entry name" value="HATPase_c"/>
    <property type="match status" value="1"/>
</dbReference>
<dbReference type="CDD" id="cd00082">
    <property type="entry name" value="HisKA"/>
    <property type="match status" value="1"/>
</dbReference>
<dbReference type="GO" id="GO:0000155">
    <property type="term" value="F:phosphorelay sensor kinase activity"/>
    <property type="evidence" value="ECO:0007669"/>
    <property type="project" value="InterPro"/>
</dbReference>
<feature type="domain" description="Histidine kinase" evidence="8">
    <location>
        <begin position="157"/>
        <end position="400"/>
    </location>
</feature>
<dbReference type="GO" id="GO:0005886">
    <property type="term" value="C:plasma membrane"/>
    <property type="evidence" value="ECO:0007669"/>
    <property type="project" value="TreeGrafter"/>
</dbReference>
<dbReference type="CDD" id="cd00075">
    <property type="entry name" value="HATPase"/>
    <property type="match status" value="1"/>
</dbReference>
<proteinExistence type="predicted"/>
<evidence type="ECO:0000256" key="4">
    <source>
        <dbReference type="ARBA" id="ARBA00022679"/>
    </source>
</evidence>
<dbReference type="PANTHER" id="PTHR43047">
    <property type="entry name" value="TWO-COMPONENT HISTIDINE PROTEIN KINASE"/>
    <property type="match status" value="1"/>
</dbReference>
<dbReference type="GO" id="GO:0009927">
    <property type="term" value="F:histidine phosphotransfer kinase activity"/>
    <property type="evidence" value="ECO:0007669"/>
    <property type="project" value="TreeGrafter"/>
</dbReference>
<dbReference type="Gene3D" id="1.10.287.130">
    <property type="match status" value="1"/>
</dbReference>
<comment type="catalytic activity">
    <reaction evidence="1">
        <text>ATP + protein L-histidine = ADP + protein N-phospho-L-histidine.</text>
        <dbReference type="EC" id="2.7.13.3"/>
    </reaction>
</comment>
<reference evidence="10" key="1">
    <citation type="journal article" date="2020" name="mSystems">
        <title>Genome- and Community-Level Interaction Insights into Carbon Utilization and Element Cycling Functions of Hydrothermarchaeota in Hydrothermal Sediment.</title>
        <authorList>
            <person name="Zhou Z."/>
            <person name="Liu Y."/>
            <person name="Xu W."/>
            <person name="Pan J."/>
            <person name="Luo Z.H."/>
            <person name="Li M."/>
        </authorList>
    </citation>
    <scope>NUCLEOTIDE SEQUENCE [LARGE SCALE GENOMIC DNA]</scope>
    <source>
        <strain evidence="10">SpSt-374</strain>
    </source>
</reference>
<evidence type="ECO:0000259" key="9">
    <source>
        <dbReference type="PROSITE" id="PS50110"/>
    </source>
</evidence>
<dbReference type="InterPro" id="IPR036890">
    <property type="entry name" value="HATPase_C_sf"/>
</dbReference>
<dbReference type="SUPFAM" id="SSF52172">
    <property type="entry name" value="CheY-like"/>
    <property type="match status" value="1"/>
</dbReference>
<evidence type="ECO:0000313" key="10">
    <source>
        <dbReference type="EMBL" id="HGG03163.1"/>
    </source>
</evidence>
<protein>
    <recommendedName>
        <fullName evidence="2">histidine kinase</fullName>
        <ecNumber evidence="2">2.7.13.3</ecNumber>
    </recommendedName>
</protein>
<evidence type="ECO:0000256" key="6">
    <source>
        <dbReference type="ARBA" id="ARBA00023012"/>
    </source>
</evidence>
<evidence type="ECO:0000256" key="7">
    <source>
        <dbReference type="PROSITE-ProRule" id="PRU00169"/>
    </source>
</evidence>